<proteinExistence type="predicted"/>
<gene>
    <name evidence="1" type="ORF">NWE73_17200</name>
</gene>
<keyword evidence="2" id="KW-1185">Reference proteome</keyword>
<protein>
    <submittedName>
        <fullName evidence="1">DUF6279 family lipoprotein</fullName>
    </submittedName>
</protein>
<evidence type="ECO:0000313" key="2">
    <source>
        <dbReference type="Proteomes" id="UP001152321"/>
    </source>
</evidence>
<dbReference type="EMBL" id="JANRMI010000006">
    <property type="protein sequence ID" value="MDG0818123.1"/>
    <property type="molecule type" value="Genomic_DNA"/>
</dbReference>
<dbReference type="Proteomes" id="UP001152321">
    <property type="component" value="Unassembled WGS sequence"/>
</dbReference>
<comment type="caution">
    <text evidence="1">The sequence shown here is derived from an EMBL/GenBank/DDBJ whole genome shotgun (WGS) entry which is preliminary data.</text>
</comment>
<reference evidence="1" key="1">
    <citation type="submission" date="2022-08" db="EMBL/GenBank/DDBJ databases">
        <title>Novel Bdellovibrio Species Isolated from Svalbard: Designation Bdellovibrio svalbardensis.</title>
        <authorList>
            <person name="Mitchell R.J."/>
            <person name="Choi S.Y."/>
        </authorList>
    </citation>
    <scope>NUCLEOTIDE SEQUENCE</scope>
    <source>
        <strain evidence="1">PAP01</strain>
    </source>
</reference>
<keyword evidence="1" id="KW-0449">Lipoprotein</keyword>
<evidence type="ECO:0000313" key="1">
    <source>
        <dbReference type="EMBL" id="MDG0818123.1"/>
    </source>
</evidence>
<sequence length="278" mass="32395">MNIKLLLLSTLGIFLISGCGSRRTFLDDFLYLGGSSMTQIDQYFDLDTKQHEQLEQNIDADLDRLRKARFKQIAKTLREIEKSSQKSDNKKVMSAAYADLQKEYLEASTYFKGSTVKLITSLKEPQLKTFKTKAEKEISETKLAPPEVLNEELIGRYKRGLEFWVGDLTTAQQQSIAQFTREHPFPWNEKIKNKEAILNRFMAVHQDPVQLRKFSEDFVSEYPKIRIPTYATAVTAYEKEFQNFLDSFWISLSPEQKNRLQEYLIVRADKLEQLAKRP</sequence>
<accession>A0ABT6DMN0</accession>
<name>A0ABT6DMN0_9BACT</name>
<dbReference type="PROSITE" id="PS51257">
    <property type="entry name" value="PROKAR_LIPOPROTEIN"/>
    <property type="match status" value="1"/>
</dbReference>
<dbReference type="Pfam" id="PF19795">
    <property type="entry name" value="DUF6279"/>
    <property type="match status" value="1"/>
</dbReference>
<organism evidence="1 2">
    <name type="scientific">Bdellovibrio svalbardensis</name>
    <dbReference type="NCBI Taxonomy" id="2972972"/>
    <lineage>
        <taxon>Bacteria</taxon>
        <taxon>Pseudomonadati</taxon>
        <taxon>Bdellovibrionota</taxon>
        <taxon>Bdellovibrionia</taxon>
        <taxon>Bdellovibrionales</taxon>
        <taxon>Pseudobdellovibrionaceae</taxon>
        <taxon>Bdellovibrio</taxon>
    </lineage>
</organism>